<evidence type="ECO:0000313" key="3">
    <source>
        <dbReference type="Proteomes" id="UP000558113"/>
    </source>
</evidence>
<dbReference type="OrthoDB" id="9762420at2"/>
<reference evidence="2 3" key="1">
    <citation type="submission" date="2020-01" db="EMBL/GenBank/DDBJ databases">
        <title>Paenibacillus soybeanensis sp. nov. isolated from the nodules of soybean (Glycine max(L.) Merr).</title>
        <authorList>
            <person name="Wang H."/>
        </authorList>
    </citation>
    <scope>NUCLEOTIDE SEQUENCE [LARGE SCALE GENOMIC DNA]</scope>
    <source>
        <strain evidence="2 3">DSM 23054</strain>
    </source>
</reference>
<dbReference type="RefSeq" id="WP_161695464.1">
    <property type="nucleotide sequence ID" value="NZ_JAAAMU010000003.1"/>
</dbReference>
<dbReference type="Gene3D" id="2.40.50.230">
    <property type="entry name" value="Gp5 N-terminal domain"/>
    <property type="match status" value="1"/>
</dbReference>
<dbReference type="EMBL" id="JAAAMU010000003">
    <property type="protein sequence ID" value="NBC68529.1"/>
    <property type="molecule type" value="Genomic_DNA"/>
</dbReference>
<dbReference type="Pfam" id="PF04717">
    <property type="entry name" value="Phage_base_V"/>
    <property type="match status" value="1"/>
</dbReference>
<accession>A0A7X4YN73</accession>
<evidence type="ECO:0000259" key="1">
    <source>
        <dbReference type="Pfam" id="PF04717"/>
    </source>
</evidence>
<dbReference type="SUPFAM" id="SSF69255">
    <property type="entry name" value="gp5 N-terminal domain-like"/>
    <property type="match status" value="1"/>
</dbReference>
<proteinExistence type="predicted"/>
<keyword evidence="3" id="KW-1185">Reference proteome</keyword>
<organism evidence="2 3">
    <name type="scientific">Paenibacillus sacheonensis</name>
    <dbReference type="NCBI Taxonomy" id="742054"/>
    <lineage>
        <taxon>Bacteria</taxon>
        <taxon>Bacillati</taxon>
        <taxon>Bacillota</taxon>
        <taxon>Bacilli</taxon>
        <taxon>Bacillales</taxon>
        <taxon>Paenibacillaceae</taxon>
        <taxon>Paenibacillus</taxon>
    </lineage>
</organism>
<feature type="domain" description="Gp5/Type VI secretion system Vgr protein OB-fold" evidence="1">
    <location>
        <begin position="23"/>
        <end position="97"/>
    </location>
</feature>
<dbReference type="Proteomes" id="UP000558113">
    <property type="component" value="Unassembled WGS sequence"/>
</dbReference>
<protein>
    <recommendedName>
        <fullName evidence="1">Gp5/Type VI secretion system Vgr protein OB-fold domain-containing protein</fullName>
    </recommendedName>
</protein>
<comment type="caution">
    <text evidence="2">The sequence shown here is derived from an EMBL/GenBank/DDBJ whole genome shotgun (WGS) entry which is preliminary data.</text>
</comment>
<name>A0A7X4YN73_9BACL</name>
<gene>
    <name evidence="2" type="ORF">GT003_05985</name>
</gene>
<sequence>MNEMFDSFNKMNDMMLGLVNGVYIGIVTDNKDPEKYGRVKLTIPVFDEQKTTGWARVATMMAGKDRGTLFVPEVGDEVVVAFQMGDLRYPIVIGSMWNNKSLPPAGKDDKNNIRKIASRAGHEFSFDDTEGDGKITVKTKKGHSLEVLDKSDTITLKESNGQSTITIKGGSSNEIKVVSGETKITINNKGDIEISSLKSLKLKSAQITVEATATMDLKAGAALNIKTDGMLTLKGSMVKIN</sequence>
<evidence type="ECO:0000313" key="2">
    <source>
        <dbReference type="EMBL" id="NBC68529.1"/>
    </source>
</evidence>
<dbReference type="SUPFAM" id="SSF69349">
    <property type="entry name" value="Phage fibre proteins"/>
    <property type="match status" value="1"/>
</dbReference>
<dbReference type="InterPro" id="IPR006531">
    <property type="entry name" value="Gp5/Vgr_OB"/>
</dbReference>
<dbReference type="InterPro" id="IPR037026">
    <property type="entry name" value="Vgr_OB-fold_dom_sf"/>
</dbReference>
<dbReference type="AlphaFoldDB" id="A0A7X4YN73"/>